<evidence type="ECO:0000256" key="4">
    <source>
        <dbReference type="SAM" id="Coils"/>
    </source>
</evidence>
<evidence type="ECO:0000256" key="3">
    <source>
        <dbReference type="ARBA" id="ARBA00022729"/>
    </source>
</evidence>
<feature type="compositionally biased region" description="Basic and acidic residues" evidence="5">
    <location>
        <begin position="734"/>
        <end position="746"/>
    </location>
</feature>
<keyword evidence="8" id="KW-1185">Reference proteome</keyword>
<comment type="caution">
    <text evidence="7">The sequence shown here is derived from an EMBL/GenBank/DDBJ whole genome shotgun (WGS) entry which is preliminary data.</text>
</comment>
<sequence>MVLYVHKISIFLSECEYNGKKYSNGERLESSAGDECKVCYCRGGEIQCTDVSCYVRNDCEGKQVPGQCCPKYEHCPTRDSLEKLITNSTSNSNNNTSSLFNSIQLGSISLTSQNTVVSDSDANNSQVQENNGIKSEMNPIQQGNALENPKITIQEIIPDIKEIPITSNSKPDEKQEIVEKLLIAETKIPASVITEESNDLVVTDSEAESSEITEVIQNPPPVIRIGDNLLFLKKNELINEKDAISTPTSIITLVGAEGLQRGGVDEAVENITNGEVVTTPPEIPYFTIDFEDTTNDLASASSSHILSLVKKKKKPTPLVQSTTNTPILTSTSEIPSSSTVHITPVSLPTSSDSVETSTALSESSTAIQDSGSQVPVILAIPNSTEVSSFDDQPKILELEIDQNPAYPTLPDVIMRNSDDGWMKIETNKDLNQTESSVKEYEKESKILQDILEVRNNNTLPVNVSHSAWLKSSKSSREDNVVPLIDLRAALPLDILNAPNADEGDVESELIEDEDEDENVTTISSVETENIDEGSSTSLDATANPSSIKLENLTESISAETFRSVETMENSGEYSGEKTTPKSKNAAVVSQENASVEDDKKDSEVNDMLFVKEYTIDLSQDEEKKESRRNSNNSKQESEDTDVEMIDISELEKNSSQTNIPEKLPVPEKLAATQKEVSKRENDAHSEDEAVFEQLNQELGLGSTQKPKSPEEEDIEAKRVFQELLEETSTPKSQKPLEPRSKETEALDRVSQALAKLALRGPQPLDTGILSALRDFFSSQYRAYDSKSP</sequence>
<organism evidence="7 8">
    <name type="scientific">Cryptolaemus montrouzieri</name>
    <dbReference type="NCBI Taxonomy" id="559131"/>
    <lineage>
        <taxon>Eukaryota</taxon>
        <taxon>Metazoa</taxon>
        <taxon>Ecdysozoa</taxon>
        <taxon>Arthropoda</taxon>
        <taxon>Hexapoda</taxon>
        <taxon>Insecta</taxon>
        <taxon>Pterygota</taxon>
        <taxon>Neoptera</taxon>
        <taxon>Endopterygota</taxon>
        <taxon>Coleoptera</taxon>
        <taxon>Polyphaga</taxon>
        <taxon>Cucujiformia</taxon>
        <taxon>Coccinelloidea</taxon>
        <taxon>Coccinellidae</taxon>
        <taxon>Scymninae</taxon>
        <taxon>Scymnini</taxon>
        <taxon>Cryptolaemus</taxon>
    </lineage>
</organism>
<evidence type="ECO:0000313" key="8">
    <source>
        <dbReference type="Proteomes" id="UP001516400"/>
    </source>
</evidence>
<dbReference type="SUPFAM" id="SSF57603">
    <property type="entry name" value="FnI-like domain"/>
    <property type="match status" value="1"/>
</dbReference>
<evidence type="ECO:0000313" key="7">
    <source>
        <dbReference type="EMBL" id="KAL3270096.1"/>
    </source>
</evidence>
<evidence type="ECO:0000256" key="5">
    <source>
        <dbReference type="SAM" id="MobiDB-lite"/>
    </source>
</evidence>
<keyword evidence="3" id="KW-0732">Signal</keyword>
<accession>A0ABD2MUK1</accession>
<dbReference type="AlphaFoldDB" id="A0ABD2MUK1"/>
<feature type="region of interest" description="Disordered" evidence="5">
    <location>
        <begin position="317"/>
        <end position="367"/>
    </location>
</feature>
<keyword evidence="2" id="KW-0964">Secreted</keyword>
<feature type="coiled-coil region" evidence="4">
    <location>
        <begin position="423"/>
        <end position="450"/>
    </location>
</feature>
<feature type="compositionally biased region" description="Basic and acidic residues" evidence="5">
    <location>
        <begin position="675"/>
        <end position="687"/>
    </location>
</feature>
<name>A0ABD2MUK1_9CUCU</name>
<comment type="subcellular location">
    <subcellularLocation>
        <location evidence="1">Secreted</location>
    </subcellularLocation>
</comment>
<feature type="compositionally biased region" description="Acidic residues" evidence="5">
    <location>
        <begin position="501"/>
        <end position="518"/>
    </location>
</feature>
<feature type="compositionally biased region" description="Acidic residues" evidence="5">
    <location>
        <begin position="638"/>
        <end position="648"/>
    </location>
</feature>
<dbReference type="InterPro" id="IPR052424">
    <property type="entry name" value="Kielin_Chordin-BMP_Reg"/>
</dbReference>
<feature type="domain" description="VWFC" evidence="6">
    <location>
        <begin position="13"/>
        <end position="76"/>
    </location>
</feature>
<feature type="region of interest" description="Disordered" evidence="5">
    <location>
        <begin position="560"/>
        <end position="746"/>
    </location>
</feature>
<feature type="compositionally biased region" description="Polar residues" evidence="5">
    <location>
        <begin position="318"/>
        <end position="352"/>
    </location>
</feature>
<dbReference type="PANTHER" id="PTHR46698">
    <property type="entry name" value="CROSSVEINLESS 2"/>
    <property type="match status" value="1"/>
</dbReference>
<feature type="compositionally biased region" description="Low complexity" evidence="5">
    <location>
        <begin position="353"/>
        <end position="366"/>
    </location>
</feature>
<dbReference type="SMART" id="SM00214">
    <property type="entry name" value="VWC"/>
    <property type="match status" value="1"/>
</dbReference>
<protein>
    <recommendedName>
        <fullName evidence="6">VWFC domain-containing protein</fullName>
    </recommendedName>
</protein>
<dbReference type="EMBL" id="JABFTP020000021">
    <property type="protein sequence ID" value="KAL3270096.1"/>
    <property type="molecule type" value="Genomic_DNA"/>
</dbReference>
<dbReference type="InterPro" id="IPR001007">
    <property type="entry name" value="VWF_dom"/>
</dbReference>
<dbReference type="Gene3D" id="2.10.70.10">
    <property type="entry name" value="Complement Module, domain 1"/>
    <property type="match status" value="1"/>
</dbReference>
<feature type="region of interest" description="Disordered" evidence="5">
    <location>
        <begin position="498"/>
        <end position="520"/>
    </location>
</feature>
<evidence type="ECO:0000256" key="2">
    <source>
        <dbReference type="ARBA" id="ARBA00022525"/>
    </source>
</evidence>
<dbReference type="PROSITE" id="PS50184">
    <property type="entry name" value="VWFC_2"/>
    <property type="match status" value="1"/>
</dbReference>
<keyword evidence="4" id="KW-0175">Coiled coil</keyword>
<proteinExistence type="predicted"/>
<dbReference type="PANTHER" id="PTHR46698:SF4">
    <property type="entry name" value="CROSSVEINLESS 2"/>
    <property type="match status" value="1"/>
</dbReference>
<reference evidence="7 8" key="1">
    <citation type="journal article" date="2021" name="BMC Biol.">
        <title>Horizontally acquired antibacterial genes associated with adaptive radiation of ladybird beetles.</title>
        <authorList>
            <person name="Li H.S."/>
            <person name="Tang X.F."/>
            <person name="Huang Y.H."/>
            <person name="Xu Z.Y."/>
            <person name="Chen M.L."/>
            <person name="Du X.Y."/>
            <person name="Qiu B.Y."/>
            <person name="Chen P.T."/>
            <person name="Zhang W."/>
            <person name="Slipinski A."/>
            <person name="Escalona H.E."/>
            <person name="Waterhouse R.M."/>
            <person name="Zwick A."/>
            <person name="Pang H."/>
        </authorList>
    </citation>
    <scope>NUCLEOTIDE SEQUENCE [LARGE SCALE GENOMIC DNA]</scope>
    <source>
        <strain evidence="7">SYSU2018</strain>
    </source>
</reference>
<evidence type="ECO:0000256" key="1">
    <source>
        <dbReference type="ARBA" id="ARBA00004613"/>
    </source>
</evidence>
<evidence type="ECO:0000259" key="6">
    <source>
        <dbReference type="PROSITE" id="PS50184"/>
    </source>
</evidence>
<feature type="compositionally biased region" description="Polar residues" evidence="5">
    <location>
        <begin position="693"/>
        <end position="706"/>
    </location>
</feature>
<dbReference type="Proteomes" id="UP001516400">
    <property type="component" value="Unassembled WGS sequence"/>
</dbReference>
<dbReference type="GO" id="GO:0005576">
    <property type="term" value="C:extracellular region"/>
    <property type="evidence" value="ECO:0007669"/>
    <property type="project" value="UniProtKB-SubCell"/>
</dbReference>
<gene>
    <name evidence="7" type="ORF">HHI36_009154</name>
</gene>